<dbReference type="EMBL" id="MLQQ01000058">
    <property type="protein sequence ID" value="OIJ07730.1"/>
    <property type="molecule type" value="Genomic_DNA"/>
</dbReference>
<sequence>MAEQKYAATYQLGKTTVHVVAPEPMSKEEHEQRVREFHLAGWAIWNALPVEQRLSINETAAGKE</sequence>
<dbReference type="AlphaFoldDB" id="A0A1S2L5Z3"/>
<comment type="caution">
    <text evidence="1">The sequence shown here is derived from an EMBL/GenBank/DDBJ whole genome shotgun (WGS) entry which is preliminary data.</text>
</comment>
<name>A0A1S2L5Z3_9BACI</name>
<evidence type="ECO:0000313" key="1">
    <source>
        <dbReference type="EMBL" id="OIJ07730.1"/>
    </source>
</evidence>
<organism evidence="1 2">
    <name type="scientific">Anaerobacillus arseniciselenatis</name>
    <dbReference type="NCBI Taxonomy" id="85682"/>
    <lineage>
        <taxon>Bacteria</taxon>
        <taxon>Bacillati</taxon>
        <taxon>Bacillota</taxon>
        <taxon>Bacilli</taxon>
        <taxon>Bacillales</taxon>
        <taxon>Bacillaceae</taxon>
        <taxon>Anaerobacillus</taxon>
    </lineage>
</organism>
<reference evidence="1 2" key="1">
    <citation type="submission" date="2016-10" db="EMBL/GenBank/DDBJ databases">
        <title>Draft genome sequences of four alkaliphilic bacteria belonging to the Anaerobacillus genus.</title>
        <authorList>
            <person name="Bassil N.M."/>
            <person name="Lloyd J.R."/>
        </authorList>
    </citation>
    <scope>NUCLEOTIDE SEQUENCE [LARGE SCALE GENOMIC DNA]</scope>
    <source>
        <strain evidence="1 2">DSM 15340</strain>
    </source>
</reference>
<protein>
    <submittedName>
        <fullName evidence="1">Uncharacterized protein</fullName>
    </submittedName>
</protein>
<dbReference type="OrthoDB" id="2931934at2"/>
<accession>A0A1S2L5Z3</accession>
<keyword evidence="2" id="KW-1185">Reference proteome</keyword>
<gene>
    <name evidence="1" type="ORF">BKP35_18325</name>
</gene>
<evidence type="ECO:0000313" key="2">
    <source>
        <dbReference type="Proteomes" id="UP000180098"/>
    </source>
</evidence>
<dbReference type="Proteomes" id="UP000180098">
    <property type="component" value="Unassembled WGS sequence"/>
</dbReference>
<proteinExistence type="predicted"/>